<dbReference type="Proteomes" id="UP000054359">
    <property type="component" value="Unassembled WGS sequence"/>
</dbReference>
<gene>
    <name evidence="11" type="ORF">X975_11559</name>
</gene>
<keyword evidence="12" id="KW-1185">Reference proteome</keyword>
<reference evidence="11 12" key="1">
    <citation type="submission" date="2013-11" db="EMBL/GenBank/DDBJ databases">
        <title>Genome sequencing of Stegodyphus mimosarum.</title>
        <authorList>
            <person name="Bechsgaard J."/>
        </authorList>
    </citation>
    <scope>NUCLEOTIDE SEQUENCE [LARGE SCALE GENOMIC DNA]</scope>
</reference>
<dbReference type="GO" id="GO:0006298">
    <property type="term" value="P:mismatch repair"/>
    <property type="evidence" value="ECO:0007669"/>
    <property type="project" value="TreeGrafter"/>
</dbReference>
<evidence type="ECO:0000313" key="11">
    <source>
        <dbReference type="EMBL" id="KFM60054.1"/>
    </source>
</evidence>
<dbReference type="PANTHER" id="PTHR42944">
    <property type="entry name" value="ADENINE DNA GLYCOSYLASE"/>
    <property type="match status" value="1"/>
</dbReference>
<dbReference type="InterPro" id="IPR044298">
    <property type="entry name" value="MIG/MutY"/>
</dbReference>
<proteinExistence type="inferred from homology"/>
<keyword evidence="8" id="KW-0234">DNA repair</keyword>
<name>A0A087T4L5_STEMI</name>
<evidence type="ECO:0000256" key="5">
    <source>
        <dbReference type="ARBA" id="ARBA00022801"/>
    </source>
</evidence>
<dbReference type="GO" id="GO:0034039">
    <property type="term" value="F:8-oxo-7,8-dihydroguanine DNA N-glycosylase activity"/>
    <property type="evidence" value="ECO:0007669"/>
    <property type="project" value="TreeGrafter"/>
</dbReference>
<sequence length="124" mass="14549">MKPVKKKSGVDTENKHIICKKHYVTNADIKKIREGLLKWYDKNQRVLPWRDIAKDEVDNNIRGYAVMVSEVMLQQTQVATVISYFNKWIKKWPTISSLAAAELEEVNQQWAGLGYYSRARRLHE</sequence>
<evidence type="ECO:0000256" key="8">
    <source>
        <dbReference type="ARBA" id="ARBA00023204"/>
    </source>
</evidence>
<dbReference type="EMBL" id="KK113381">
    <property type="protein sequence ID" value="KFM60054.1"/>
    <property type="molecule type" value="Genomic_DNA"/>
</dbReference>
<dbReference type="GO" id="GO:0000701">
    <property type="term" value="F:purine-specific mismatch base pair DNA N-glycosylase activity"/>
    <property type="evidence" value="ECO:0007669"/>
    <property type="project" value="TreeGrafter"/>
</dbReference>
<comment type="cofactor">
    <cofactor evidence="1">
        <name>[4Fe-4S] cluster</name>
        <dbReference type="ChEBI" id="CHEBI:49883"/>
    </cofactor>
</comment>
<evidence type="ECO:0000256" key="7">
    <source>
        <dbReference type="ARBA" id="ARBA00023014"/>
    </source>
</evidence>
<evidence type="ECO:0000259" key="10">
    <source>
        <dbReference type="Pfam" id="PF00730"/>
    </source>
</evidence>
<feature type="domain" description="HhH-GPD" evidence="10">
    <location>
        <begin position="68"/>
        <end position="124"/>
    </location>
</feature>
<dbReference type="GO" id="GO:0006284">
    <property type="term" value="P:base-excision repair"/>
    <property type="evidence" value="ECO:0007669"/>
    <property type="project" value="InterPro"/>
</dbReference>
<keyword evidence="3" id="KW-0479">Metal-binding</keyword>
<dbReference type="Gene3D" id="1.10.1670.10">
    <property type="entry name" value="Helix-hairpin-Helix base-excision DNA repair enzymes (C-terminal)"/>
    <property type="match status" value="1"/>
</dbReference>
<evidence type="ECO:0000256" key="2">
    <source>
        <dbReference type="ARBA" id="ARBA00008343"/>
    </source>
</evidence>
<dbReference type="InterPro" id="IPR003265">
    <property type="entry name" value="HhH-GPD_domain"/>
</dbReference>
<dbReference type="STRING" id="407821.A0A087T4L5"/>
<feature type="non-terminal residue" evidence="11">
    <location>
        <position position="124"/>
    </location>
</feature>
<keyword evidence="6" id="KW-0408">Iron</keyword>
<dbReference type="GO" id="GO:0046872">
    <property type="term" value="F:metal ion binding"/>
    <property type="evidence" value="ECO:0007669"/>
    <property type="project" value="UniProtKB-KW"/>
</dbReference>
<dbReference type="GO" id="GO:0051536">
    <property type="term" value="F:iron-sulfur cluster binding"/>
    <property type="evidence" value="ECO:0007669"/>
    <property type="project" value="UniProtKB-KW"/>
</dbReference>
<dbReference type="Gene3D" id="1.10.340.30">
    <property type="entry name" value="Hypothetical protein, domain 2"/>
    <property type="match status" value="1"/>
</dbReference>
<dbReference type="PANTHER" id="PTHR42944:SF1">
    <property type="entry name" value="ADENINE DNA GLYCOSYLASE"/>
    <property type="match status" value="1"/>
</dbReference>
<keyword evidence="7" id="KW-0411">Iron-sulfur</keyword>
<protein>
    <submittedName>
        <fullName evidence="11">A/G-specific adenine DNA glycosylase</fullName>
    </submittedName>
</protein>
<evidence type="ECO:0000256" key="3">
    <source>
        <dbReference type="ARBA" id="ARBA00022723"/>
    </source>
</evidence>
<dbReference type="Pfam" id="PF00730">
    <property type="entry name" value="HhH-GPD"/>
    <property type="match status" value="1"/>
</dbReference>
<evidence type="ECO:0000256" key="1">
    <source>
        <dbReference type="ARBA" id="ARBA00001966"/>
    </source>
</evidence>
<evidence type="ECO:0000256" key="4">
    <source>
        <dbReference type="ARBA" id="ARBA00022763"/>
    </source>
</evidence>
<dbReference type="GO" id="GO:0032357">
    <property type="term" value="F:oxidized purine DNA binding"/>
    <property type="evidence" value="ECO:0007669"/>
    <property type="project" value="TreeGrafter"/>
</dbReference>
<dbReference type="InterPro" id="IPR011257">
    <property type="entry name" value="DNA_glycosylase"/>
</dbReference>
<keyword evidence="5" id="KW-0378">Hydrolase</keyword>
<dbReference type="GO" id="GO:0005634">
    <property type="term" value="C:nucleus"/>
    <property type="evidence" value="ECO:0007669"/>
    <property type="project" value="TreeGrafter"/>
</dbReference>
<dbReference type="InterPro" id="IPR023170">
    <property type="entry name" value="HhH_base_excis_C"/>
</dbReference>
<keyword evidence="4" id="KW-0227">DNA damage</keyword>
<evidence type="ECO:0000313" key="12">
    <source>
        <dbReference type="Proteomes" id="UP000054359"/>
    </source>
</evidence>
<dbReference type="OrthoDB" id="10248838at2759"/>
<organism evidence="11 12">
    <name type="scientific">Stegodyphus mimosarum</name>
    <name type="common">African social velvet spider</name>
    <dbReference type="NCBI Taxonomy" id="407821"/>
    <lineage>
        <taxon>Eukaryota</taxon>
        <taxon>Metazoa</taxon>
        <taxon>Ecdysozoa</taxon>
        <taxon>Arthropoda</taxon>
        <taxon>Chelicerata</taxon>
        <taxon>Arachnida</taxon>
        <taxon>Araneae</taxon>
        <taxon>Araneomorphae</taxon>
        <taxon>Entelegynae</taxon>
        <taxon>Eresoidea</taxon>
        <taxon>Eresidae</taxon>
        <taxon>Stegodyphus</taxon>
    </lineage>
</organism>
<accession>A0A087T4L5</accession>
<evidence type="ECO:0000256" key="9">
    <source>
        <dbReference type="ARBA" id="ARBA00023295"/>
    </source>
</evidence>
<comment type="similarity">
    <text evidence="2">Belongs to the Nth/MutY family.</text>
</comment>
<keyword evidence="9" id="KW-0326">Glycosidase</keyword>
<dbReference type="SUPFAM" id="SSF48150">
    <property type="entry name" value="DNA-glycosylase"/>
    <property type="match status" value="1"/>
</dbReference>
<evidence type="ECO:0000256" key="6">
    <source>
        <dbReference type="ARBA" id="ARBA00023004"/>
    </source>
</evidence>
<dbReference type="CDD" id="cd00056">
    <property type="entry name" value="ENDO3c"/>
    <property type="match status" value="1"/>
</dbReference>
<dbReference type="AlphaFoldDB" id="A0A087T4L5"/>
<dbReference type="GO" id="GO:0035485">
    <property type="term" value="F:adenine/guanine mispair binding"/>
    <property type="evidence" value="ECO:0007669"/>
    <property type="project" value="TreeGrafter"/>
</dbReference>